<protein>
    <recommendedName>
        <fullName evidence="2">3'(2'),5'-bisphosphate nucleotidase CysQ</fullName>
    </recommendedName>
</protein>
<dbReference type="GO" id="GO:0007165">
    <property type="term" value="P:signal transduction"/>
    <property type="evidence" value="ECO:0007669"/>
    <property type="project" value="TreeGrafter"/>
</dbReference>
<evidence type="ECO:0008006" key="2">
    <source>
        <dbReference type="Google" id="ProtNLM"/>
    </source>
</evidence>
<gene>
    <name evidence="1" type="ORF">METZ01_LOCUS425424</name>
</gene>
<evidence type="ECO:0000313" key="1">
    <source>
        <dbReference type="EMBL" id="SVD72570.1"/>
    </source>
</evidence>
<name>A0A382XP03_9ZZZZ</name>
<dbReference type="PRINTS" id="PR00377">
    <property type="entry name" value="IMPHPHTASES"/>
</dbReference>
<dbReference type="GO" id="GO:0006020">
    <property type="term" value="P:inositol metabolic process"/>
    <property type="evidence" value="ECO:0007669"/>
    <property type="project" value="TreeGrafter"/>
</dbReference>
<dbReference type="AlphaFoldDB" id="A0A382XP03"/>
<organism evidence="1">
    <name type="scientific">marine metagenome</name>
    <dbReference type="NCBI Taxonomy" id="408172"/>
    <lineage>
        <taxon>unclassified sequences</taxon>
        <taxon>metagenomes</taxon>
        <taxon>ecological metagenomes</taxon>
    </lineage>
</organism>
<dbReference type="GO" id="GO:0008934">
    <property type="term" value="F:inositol monophosphate 1-phosphatase activity"/>
    <property type="evidence" value="ECO:0007669"/>
    <property type="project" value="TreeGrafter"/>
</dbReference>
<dbReference type="InterPro" id="IPR000760">
    <property type="entry name" value="Inositol_monophosphatase-like"/>
</dbReference>
<dbReference type="Gene3D" id="3.30.540.10">
    <property type="entry name" value="Fructose-1,6-Bisphosphatase, subunit A, domain 1"/>
    <property type="match status" value="1"/>
</dbReference>
<sequence length="148" mass="16159">MKKLLEETIAATREAGALTLQYFGGQYEIEDKGNGDPLTTADLAADAYLKKALLALRPDCGWLSEETVDDHQRLEREAVWIVDPIDGTREFVEGLPEYVVAVALVEAGAPTLAVIFNPALDQLYAAIKDGGTFLNGQRVFCSELQTLD</sequence>
<dbReference type="SUPFAM" id="SSF56655">
    <property type="entry name" value="Carbohydrate phosphatase"/>
    <property type="match status" value="1"/>
</dbReference>
<dbReference type="PANTHER" id="PTHR20854">
    <property type="entry name" value="INOSITOL MONOPHOSPHATASE"/>
    <property type="match status" value="1"/>
</dbReference>
<feature type="non-terminal residue" evidence="1">
    <location>
        <position position="148"/>
    </location>
</feature>
<reference evidence="1" key="1">
    <citation type="submission" date="2018-05" db="EMBL/GenBank/DDBJ databases">
        <authorList>
            <person name="Lanie J.A."/>
            <person name="Ng W.-L."/>
            <person name="Kazmierczak K.M."/>
            <person name="Andrzejewski T.M."/>
            <person name="Davidsen T.M."/>
            <person name="Wayne K.J."/>
            <person name="Tettelin H."/>
            <person name="Glass J.I."/>
            <person name="Rusch D."/>
            <person name="Podicherti R."/>
            <person name="Tsui H.-C.T."/>
            <person name="Winkler M.E."/>
        </authorList>
    </citation>
    <scope>NUCLEOTIDE SEQUENCE</scope>
</reference>
<accession>A0A382XP03</accession>
<dbReference type="CDD" id="cd01638">
    <property type="entry name" value="CysQ"/>
    <property type="match status" value="1"/>
</dbReference>
<dbReference type="Pfam" id="PF00459">
    <property type="entry name" value="Inositol_P"/>
    <property type="match status" value="1"/>
</dbReference>
<proteinExistence type="predicted"/>
<dbReference type="EMBL" id="UINC01169170">
    <property type="protein sequence ID" value="SVD72570.1"/>
    <property type="molecule type" value="Genomic_DNA"/>
</dbReference>
<dbReference type="PANTHER" id="PTHR20854:SF4">
    <property type="entry name" value="INOSITOL-1-MONOPHOSPHATASE-RELATED"/>
    <property type="match status" value="1"/>
</dbReference>